<dbReference type="Gene3D" id="3.40.1350.140">
    <property type="entry name" value="MepB-like"/>
    <property type="match status" value="1"/>
</dbReference>
<sequence length="182" mass="20643">MLLSDTNIQGSSVVFPEELQELQLRLYKPGGFSYSKPVAEAESADYAAYSFELNCLSVRYRTAKITPTKTGQFVTLWKRIGNGPIQPFDSADDIDLFVISTRDGNRFGHFVFPKTLLVQKGIISTDLKEGKRAVRVYPPWDITTSKQAQKTQQWQIACFFELKKEETIDIAKIKSLYGFAEL</sequence>
<dbReference type="STRING" id="1503925.TH53_07330"/>
<dbReference type="InterPro" id="IPR011235">
    <property type="entry name" value="MepB-like"/>
</dbReference>
<dbReference type="PIRSF" id="PIRSF032285">
    <property type="entry name" value="UCP032285"/>
    <property type="match status" value="1"/>
</dbReference>
<evidence type="ECO:0000313" key="1">
    <source>
        <dbReference type="EMBL" id="KIO77738.1"/>
    </source>
</evidence>
<name>A0A0D0F7W1_9SPHI</name>
<dbReference type="Pfam" id="PF08877">
    <property type="entry name" value="MepB-like"/>
    <property type="match status" value="1"/>
</dbReference>
<evidence type="ECO:0008006" key="3">
    <source>
        <dbReference type="Google" id="ProtNLM"/>
    </source>
</evidence>
<proteinExistence type="predicted"/>
<keyword evidence="2" id="KW-1185">Reference proteome</keyword>
<dbReference type="RefSeq" id="WP_041880255.1">
    <property type="nucleotide sequence ID" value="NZ_CP157278.1"/>
</dbReference>
<reference evidence="1 2" key="1">
    <citation type="submission" date="2015-01" db="EMBL/GenBank/DDBJ databases">
        <title>Draft genome sequence of Pedobacter sp. NL19 isolated from sludge of an effluent treatment pond in an abandoned uranium mine.</title>
        <authorList>
            <person name="Santos T."/>
            <person name="Caetano T."/>
            <person name="Covas C."/>
            <person name="Cruz A."/>
            <person name="Mendo S."/>
        </authorList>
    </citation>
    <scope>NUCLEOTIDE SEQUENCE [LARGE SCALE GENOMIC DNA]</scope>
    <source>
        <strain evidence="1 2">NL19</strain>
    </source>
</reference>
<gene>
    <name evidence="1" type="ORF">TH53_07330</name>
</gene>
<comment type="caution">
    <text evidence="1">The sequence shown here is derived from an EMBL/GenBank/DDBJ whole genome shotgun (WGS) entry which is preliminary data.</text>
</comment>
<dbReference type="AlphaFoldDB" id="A0A0D0F7W1"/>
<accession>A0A0D0F7W1</accession>
<dbReference type="EMBL" id="JXRA01000029">
    <property type="protein sequence ID" value="KIO77738.1"/>
    <property type="molecule type" value="Genomic_DNA"/>
</dbReference>
<evidence type="ECO:0000313" key="2">
    <source>
        <dbReference type="Proteomes" id="UP000032049"/>
    </source>
</evidence>
<dbReference type="Proteomes" id="UP000032049">
    <property type="component" value="Unassembled WGS sequence"/>
</dbReference>
<organism evidence="1 2">
    <name type="scientific">Pedobacter lusitanus</name>
    <dbReference type="NCBI Taxonomy" id="1503925"/>
    <lineage>
        <taxon>Bacteria</taxon>
        <taxon>Pseudomonadati</taxon>
        <taxon>Bacteroidota</taxon>
        <taxon>Sphingobacteriia</taxon>
        <taxon>Sphingobacteriales</taxon>
        <taxon>Sphingobacteriaceae</taxon>
        <taxon>Pedobacter</taxon>
    </lineage>
</organism>
<protein>
    <recommendedName>
        <fullName evidence="3">MepB protein</fullName>
    </recommendedName>
</protein>
<dbReference type="OrthoDB" id="4954833at2"/>
<dbReference type="InterPro" id="IPR038231">
    <property type="entry name" value="MepB-like_sf"/>
</dbReference>